<dbReference type="PROSITE" id="PS50119">
    <property type="entry name" value="ZF_BBOX"/>
    <property type="match status" value="1"/>
</dbReference>
<evidence type="ECO:0000313" key="8">
    <source>
        <dbReference type="Proteomes" id="UP000504632"/>
    </source>
</evidence>
<keyword evidence="3" id="KW-0862">Zinc</keyword>
<dbReference type="PROSITE" id="PS50089">
    <property type="entry name" value="ZF_RING_2"/>
    <property type="match status" value="1"/>
</dbReference>
<dbReference type="InterPro" id="IPR017907">
    <property type="entry name" value="Znf_RING_CS"/>
</dbReference>
<dbReference type="Gene3D" id="3.30.160.60">
    <property type="entry name" value="Classic Zinc Finger"/>
    <property type="match status" value="1"/>
</dbReference>
<evidence type="ECO:0000256" key="1">
    <source>
        <dbReference type="ARBA" id="ARBA00022723"/>
    </source>
</evidence>
<dbReference type="Pfam" id="PF13765">
    <property type="entry name" value="PRY"/>
    <property type="match status" value="1"/>
</dbReference>
<feature type="domain" description="RING-type" evidence="5">
    <location>
        <begin position="18"/>
        <end position="62"/>
    </location>
</feature>
<organism evidence="8 9">
    <name type="scientific">Chanos chanos</name>
    <name type="common">Milkfish</name>
    <name type="synonym">Mugil chanos</name>
    <dbReference type="NCBI Taxonomy" id="29144"/>
    <lineage>
        <taxon>Eukaryota</taxon>
        <taxon>Metazoa</taxon>
        <taxon>Chordata</taxon>
        <taxon>Craniata</taxon>
        <taxon>Vertebrata</taxon>
        <taxon>Euteleostomi</taxon>
        <taxon>Actinopterygii</taxon>
        <taxon>Neopterygii</taxon>
        <taxon>Teleostei</taxon>
        <taxon>Ostariophysi</taxon>
        <taxon>Gonorynchiformes</taxon>
        <taxon>Chanidae</taxon>
        <taxon>Chanos</taxon>
    </lineage>
</organism>
<proteinExistence type="predicted"/>
<dbReference type="Gene3D" id="2.60.120.920">
    <property type="match status" value="1"/>
</dbReference>
<dbReference type="SMART" id="SM00449">
    <property type="entry name" value="SPRY"/>
    <property type="match status" value="1"/>
</dbReference>
<dbReference type="GO" id="GO:0008270">
    <property type="term" value="F:zinc ion binding"/>
    <property type="evidence" value="ECO:0007669"/>
    <property type="project" value="UniProtKB-KW"/>
</dbReference>
<dbReference type="SMART" id="SM00336">
    <property type="entry name" value="BBOX"/>
    <property type="match status" value="1"/>
</dbReference>
<dbReference type="SUPFAM" id="SSF49899">
    <property type="entry name" value="Concanavalin A-like lectins/glucanases"/>
    <property type="match status" value="1"/>
</dbReference>
<name>A0A6J2WWU9_CHACN</name>
<dbReference type="GeneID" id="115828798"/>
<dbReference type="OrthoDB" id="128536at2759"/>
<evidence type="ECO:0000259" key="6">
    <source>
        <dbReference type="PROSITE" id="PS50119"/>
    </source>
</evidence>
<feature type="domain" description="B box-type" evidence="6">
    <location>
        <begin position="102"/>
        <end position="143"/>
    </location>
</feature>
<reference evidence="9" key="1">
    <citation type="submission" date="2025-08" db="UniProtKB">
        <authorList>
            <consortium name="RefSeq"/>
        </authorList>
    </citation>
    <scope>IDENTIFICATION</scope>
</reference>
<dbReference type="InterPro" id="IPR003879">
    <property type="entry name" value="Butyrophylin_SPRY"/>
</dbReference>
<sequence length="480" mass="55012">MAAAGDTNNAELQKELVCAVCLDYFDDPVILKCGHNFCRICIMTHWEENGSDDHGYQCPECRMVFGKMSYTKNYLVKNLVDKLSEMDYLKNCKPSLPPRTTKMDGKCERHHEDLKLYCHSDRRPICVVCRESRAHRHHDVAPIPEVIEDMKGELRMRTIKLNWQKSMCARVKVIDEQAKTDTKLQKQALKEKIEDDVGALVQFLLDEKDELLERLEAEEVATLSMIDDNLQLVESKAAAVDKAIAELQSHLNGETSFESLSKAYSSPFDGNTSVQATNCPPDWTEFTGPFQLIMWKKMMHVLHTIPLNLTLDLDTAHPSLAISDFDTKVEEGRTRSQEPDMPQRFTRFFGVLATAQYSSGQHYWEVDVRDKGVWYLGVTTEGSNRKGFVNLSPSAGYWSLCLHDRLYANEEHSRVPVADYWTSPRVGVFLDYDRGRVSFYDAVTMKRVYSFITYFDEPVSPFFSPGKNDPGSRLQVCHYY</sequence>
<dbReference type="InterPro" id="IPR006574">
    <property type="entry name" value="PRY"/>
</dbReference>
<keyword evidence="1" id="KW-0479">Metal-binding</keyword>
<dbReference type="CTD" id="91107"/>
<dbReference type="InterPro" id="IPR003877">
    <property type="entry name" value="SPRY_dom"/>
</dbReference>
<feature type="domain" description="B30.2/SPRY" evidence="7">
    <location>
        <begin position="289"/>
        <end position="480"/>
    </location>
</feature>
<dbReference type="PANTHER" id="PTHR24103">
    <property type="entry name" value="E3 UBIQUITIN-PROTEIN LIGASE TRIM"/>
    <property type="match status" value="1"/>
</dbReference>
<dbReference type="InterPro" id="IPR050143">
    <property type="entry name" value="TRIM/RBCC"/>
</dbReference>
<protein>
    <submittedName>
        <fullName evidence="9">E3 ubiquitin-protein ligase TRIM47</fullName>
    </submittedName>
</protein>
<dbReference type="AlphaFoldDB" id="A0A6J2WWU9"/>
<dbReference type="Pfam" id="PF00622">
    <property type="entry name" value="SPRY"/>
    <property type="match status" value="1"/>
</dbReference>
<dbReference type="SUPFAM" id="SSF57845">
    <property type="entry name" value="B-box zinc-binding domain"/>
    <property type="match status" value="1"/>
</dbReference>
<dbReference type="InterPro" id="IPR013320">
    <property type="entry name" value="ConA-like_dom_sf"/>
</dbReference>
<dbReference type="Gene3D" id="3.30.40.10">
    <property type="entry name" value="Zinc/RING finger domain, C3HC4 (zinc finger)"/>
    <property type="match status" value="1"/>
</dbReference>
<dbReference type="CDD" id="cd13733">
    <property type="entry name" value="SPRY_PRY_C-I_1"/>
    <property type="match status" value="1"/>
</dbReference>
<evidence type="ECO:0000256" key="3">
    <source>
        <dbReference type="ARBA" id="ARBA00022833"/>
    </source>
</evidence>
<dbReference type="InterPro" id="IPR043136">
    <property type="entry name" value="B30.2/SPRY_sf"/>
</dbReference>
<dbReference type="SMART" id="SM00589">
    <property type="entry name" value="PRY"/>
    <property type="match status" value="1"/>
</dbReference>
<dbReference type="InterPro" id="IPR001870">
    <property type="entry name" value="B30.2/SPRY"/>
</dbReference>
<evidence type="ECO:0000256" key="4">
    <source>
        <dbReference type="PROSITE-ProRule" id="PRU00024"/>
    </source>
</evidence>
<dbReference type="Proteomes" id="UP000504632">
    <property type="component" value="Chromosome 15"/>
</dbReference>
<evidence type="ECO:0000259" key="7">
    <source>
        <dbReference type="PROSITE" id="PS50188"/>
    </source>
</evidence>
<dbReference type="InParanoid" id="A0A6J2WWU9"/>
<dbReference type="InterPro" id="IPR013083">
    <property type="entry name" value="Znf_RING/FYVE/PHD"/>
</dbReference>
<dbReference type="InterPro" id="IPR000315">
    <property type="entry name" value="Znf_B-box"/>
</dbReference>
<dbReference type="PRINTS" id="PR01407">
    <property type="entry name" value="BUTYPHLNCDUF"/>
</dbReference>
<gene>
    <name evidence="9" type="primary">trim47</name>
</gene>
<dbReference type="PROSITE" id="PS50188">
    <property type="entry name" value="B302_SPRY"/>
    <property type="match status" value="1"/>
</dbReference>
<keyword evidence="8" id="KW-1185">Reference proteome</keyword>
<dbReference type="PROSITE" id="PS00518">
    <property type="entry name" value="ZF_RING_1"/>
    <property type="match status" value="1"/>
</dbReference>
<dbReference type="Pfam" id="PF15227">
    <property type="entry name" value="zf-C3HC4_4"/>
    <property type="match status" value="1"/>
</dbReference>
<dbReference type="InterPro" id="IPR001841">
    <property type="entry name" value="Znf_RING"/>
</dbReference>
<dbReference type="CDD" id="cd19760">
    <property type="entry name" value="Bbox2_TRIM4-like"/>
    <property type="match status" value="1"/>
</dbReference>
<dbReference type="SMART" id="SM00184">
    <property type="entry name" value="RING"/>
    <property type="match status" value="1"/>
</dbReference>
<keyword evidence="2 4" id="KW-0863">Zinc-finger</keyword>
<evidence type="ECO:0000313" key="9">
    <source>
        <dbReference type="RefSeq" id="XP_030648754.1"/>
    </source>
</evidence>
<dbReference type="RefSeq" id="XP_030648754.1">
    <property type="nucleotide sequence ID" value="XM_030792894.1"/>
</dbReference>
<evidence type="ECO:0000259" key="5">
    <source>
        <dbReference type="PROSITE" id="PS50089"/>
    </source>
</evidence>
<dbReference type="SUPFAM" id="SSF57850">
    <property type="entry name" value="RING/U-box"/>
    <property type="match status" value="1"/>
</dbReference>
<evidence type="ECO:0000256" key="2">
    <source>
        <dbReference type="ARBA" id="ARBA00022771"/>
    </source>
</evidence>
<dbReference type="Pfam" id="PF00643">
    <property type="entry name" value="zf-B_box"/>
    <property type="match status" value="1"/>
</dbReference>
<accession>A0A6J2WWU9</accession>